<dbReference type="InterPro" id="IPR016181">
    <property type="entry name" value="Acyl_CoA_acyltransferase"/>
</dbReference>
<keyword evidence="5" id="KW-1185">Reference proteome</keyword>
<dbReference type="SUPFAM" id="SSF55729">
    <property type="entry name" value="Acyl-CoA N-acyltransferases (Nat)"/>
    <property type="match status" value="1"/>
</dbReference>
<evidence type="ECO:0000256" key="2">
    <source>
        <dbReference type="ARBA" id="ARBA00023315"/>
    </source>
</evidence>
<evidence type="ECO:0000313" key="5">
    <source>
        <dbReference type="Proteomes" id="UP000617355"/>
    </source>
</evidence>
<keyword evidence="2" id="KW-0012">Acyltransferase</keyword>
<organism evidence="4 5">
    <name type="scientific">Sinisalibacter lacisalsi</name>
    <dbReference type="NCBI Taxonomy" id="1526570"/>
    <lineage>
        <taxon>Bacteria</taxon>
        <taxon>Pseudomonadati</taxon>
        <taxon>Pseudomonadota</taxon>
        <taxon>Alphaproteobacteria</taxon>
        <taxon>Rhodobacterales</taxon>
        <taxon>Roseobacteraceae</taxon>
        <taxon>Sinisalibacter</taxon>
    </lineage>
</organism>
<dbReference type="InterPro" id="IPR050680">
    <property type="entry name" value="YpeA/RimI_acetyltransf"/>
</dbReference>
<dbReference type="InterPro" id="IPR000182">
    <property type="entry name" value="GNAT_dom"/>
</dbReference>
<comment type="caution">
    <text evidence="4">The sequence shown here is derived from an EMBL/GenBank/DDBJ whole genome shotgun (WGS) entry which is preliminary data.</text>
</comment>
<evidence type="ECO:0000256" key="1">
    <source>
        <dbReference type="ARBA" id="ARBA00022679"/>
    </source>
</evidence>
<gene>
    <name evidence="4" type="primary">rimI</name>
    <name evidence="4" type="ORF">GCM10011358_31020</name>
</gene>
<dbReference type="EMBL" id="BMGI01000005">
    <property type="protein sequence ID" value="GGD45074.1"/>
    <property type="molecule type" value="Genomic_DNA"/>
</dbReference>
<evidence type="ECO:0000259" key="3">
    <source>
        <dbReference type="PROSITE" id="PS51186"/>
    </source>
</evidence>
<dbReference type="Pfam" id="PF00583">
    <property type="entry name" value="Acetyltransf_1"/>
    <property type="match status" value="1"/>
</dbReference>
<evidence type="ECO:0000313" key="4">
    <source>
        <dbReference type="EMBL" id="GGD45074.1"/>
    </source>
</evidence>
<reference evidence="5" key="1">
    <citation type="journal article" date="2019" name="Int. J. Syst. Evol. Microbiol.">
        <title>The Global Catalogue of Microorganisms (GCM) 10K type strain sequencing project: providing services to taxonomists for standard genome sequencing and annotation.</title>
        <authorList>
            <consortium name="The Broad Institute Genomics Platform"/>
            <consortium name="The Broad Institute Genome Sequencing Center for Infectious Disease"/>
            <person name="Wu L."/>
            <person name="Ma J."/>
        </authorList>
    </citation>
    <scope>NUCLEOTIDE SEQUENCE [LARGE SCALE GENOMIC DNA]</scope>
    <source>
        <strain evidence="5">CGMCC 1.12922</strain>
    </source>
</reference>
<name>A0ABQ1QTB5_9RHOB</name>
<dbReference type="CDD" id="cd04301">
    <property type="entry name" value="NAT_SF"/>
    <property type="match status" value="1"/>
</dbReference>
<dbReference type="PROSITE" id="PS51186">
    <property type="entry name" value="GNAT"/>
    <property type="match status" value="1"/>
</dbReference>
<dbReference type="RefSeq" id="WP_188529469.1">
    <property type="nucleotide sequence ID" value="NZ_BMGI01000005.1"/>
</dbReference>
<dbReference type="Gene3D" id="3.40.630.30">
    <property type="match status" value="1"/>
</dbReference>
<accession>A0ABQ1QTB5</accession>
<feature type="domain" description="N-acetyltransferase" evidence="3">
    <location>
        <begin position="1"/>
        <end position="136"/>
    </location>
</feature>
<protein>
    <submittedName>
        <fullName evidence="4">Alanine acetyltransferase</fullName>
    </submittedName>
</protein>
<dbReference type="PANTHER" id="PTHR43420">
    <property type="entry name" value="ACETYLTRANSFERASE"/>
    <property type="match status" value="1"/>
</dbReference>
<keyword evidence="1" id="KW-0808">Transferase</keyword>
<dbReference type="PANTHER" id="PTHR43420:SF12">
    <property type="entry name" value="N-ACETYLTRANSFERASE DOMAIN-CONTAINING PROTEIN"/>
    <property type="match status" value="1"/>
</dbReference>
<dbReference type="Proteomes" id="UP000617355">
    <property type="component" value="Unassembled WGS sequence"/>
</dbReference>
<proteinExistence type="predicted"/>
<sequence>MTPEAMAALHARAFPAGRGWHAAEIADLVAAPGGFAVTAPEGFALGRAVAGEAELLTIAVAPEYRRAGAGRALLARFEAEAAQRGAETAFLEVADDNAAAHALYRAAGWRETGRRKGYYARPNGAIDALTLAKKLE</sequence>